<evidence type="ECO:0000313" key="3">
    <source>
        <dbReference type="Proteomes" id="UP000007015"/>
    </source>
</evidence>
<proteinExistence type="predicted"/>
<evidence type="ECO:0000313" key="2">
    <source>
        <dbReference type="EMBL" id="EEC73775.1"/>
    </source>
</evidence>
<feature type="region of interest" description="Disordered" evidence="1">
    <location>
        <begin position="149"/>
        <end position="171"/>
    </location>
</feature>
<dbReference type="EMBL" id="CM000127">
    <property type="protein sequence ID" value="EEC73775.1"/>
    <property type="molecule type" value="Genomic_DNA"/>
</dbReference>
<protein>
    <submittedName>
        <fullName evidence="2">Uncharacterized protein</fullName>
    </submittedName>
</protein>
<sequence length="278" mass="30529">MGNEEGEWDRGKEGVQWRSSLTSGGDVSEELWGDGWLGLEEKHMFIVKSTTREQRGNKGCGAYQDGQMSLNQSQAHDDDTLEDRCHQVNRREELGEDDLSGESRAGPLLSVSSVLLLDKSIAKNSLQRAGGCTAGGCTTASLASCRSHSAASPSSTQRSRGRSSTTCSSGKRQLPQLWRDWPLQRVLQQPQLVQPVAALELRWYNAGEAILLQVQNVERCQLCDLRQDAPDPKAAYGQLEQARAIAKLHWNAAGEHVRGEVQVAEQPKVIEPRRDGVG</sequence>
<gene>
    <name evidence="2" type="ORF">OsI_08450</name>
</gene>
<dbReference type="Proteomes" id="UP000007015">
    <property type="component" value="Chromosome 2"/>
</dbReference>
<feature type="compositionally biased region" description="Low complexity" evidence="1">
    <location>
        <begin position="149"/>
        <end position="169"/>
    </location>
</feature>
<feature type="region of interest" description="Disordered" evidence="1">
    <location>
        <begin position="1"/>
        <end position="27"/>
    </location>
</feature>
<reference evidence="2 3" key="1">
    <citation type="journal article" date="2005" name="PLoS Biol.">
        <title>The genomes of Oryza sativa: a history of duplications.</title>
        <authorList>
            <person name="Yu J."/>
            <person name="Wang J."/>
            <person name="Lin W."/>
            <person name="Li S."/>
            <person name="Li H."/>
            <person name="Zhou J."/>
            <person name="Ni P."/>
            <person name="Dong W."/>
            <person name="Hu S."/>
            <person name="Zeng C."/>
            <person name="Zhang J."/>
            <person name="Zhang Y."/>
            <person name="Li R."/>
            <person name="Xu Z."/>
            <person name="Li S."/>
            <person name="Li X."/>
            <person name="Zheng H."/>
            <person name="Cong L."/>
            <person name="Lin L."/>
            <person name="Yin J."/>
            <person name="Geng J."/>
            <person name="Li G."/>
            <person name="Shi J."/>
            <person name="Liu J."/>
            <person name="Lv H."/>
            <person name="Li J."/>
            <person name="Wang J."/>
            <person name="Deng Y."/>
            <person name="Ran L."/>
            <person name="Shi X."/>
            <person name="Wang X."/>
            <person name="Wu Q."/>
            <person name="Li C."/>
            <person name="Ren X."/>
            <person name="Wang J."/>
            <person name="Wang X."/>
            <person name="Li D."/>
            <person name="Liu D."/>
            <person name="Zhang X."/>
            <person name="Ji Z."/>
            <person name="Zhao W."/>
            <person name="Sun Y."/>
            <person name="Zhang Z."/>
            <person name="Bao J."/>
            <person name="Han Y."/>
            <person name="Dong L."/>
            <person name="Ji J."/>
            <person name="Chen P."/>
            <person name="Wu S."/>
            <person name="Liu J."/>
            <person name="Xiao Y."/>
            <person name="Bu D."/>
            <person name="Tan J."/>
            <person name="Yang L."/>
            <person name="Ye C."/>
            <person name="Zhang J."/>
            <person name="Xu J."/>
            <person name="Zhou Y."/>
            <person name="Yu Y."/>
            <person name="Zhang B."/>
            <person name="Zhuang S."/>
            <person name="Wei H."/>
            <person name="Liu B."/>
            <person name="Lei M."/>
            <person name="Yu H."/>
            <person name="Li Y."/>
            <person name="Xu H."/>
            <person name="Wei S."/>
            <person name="He X."/>
            <person name="Fang L."/>
            <person name="Zhang Z."/>
            <person name="Zhang Y."/>
            <person name="Huang X."/>
            <person name="Su Z."/>
            <person name="Tong W."/>
            <person name="Li J."/>
            <person name="Tong Z."/>
            <person name="Li S."/>
            <person name="Ye J."/>
            <person name="Wang L."/>
            <person name="Fang L."/>
            <person name="Lei T."/>
            <person name="Chen C."/>
            <person name="Chen H."/>
            <person name="Xu Z."/>
            <person name="Li H."/>
            <person name="Huang H."/>
            <person name="Zhang F."/>
            <person name="Xu H."/>
            <person name="Li N."/>
            <person name="Zhao C."/>
            <person name="Li S."/>
            <person name="Dong L."/>
            <person name="Huang Y."/>
            <person name="Li L."/>
            <person name="Xi Y."/>
            <person name="Qi Q."/>
            <person name="Li W."/>
            <person name="Zhang B."/>
            <person name="Hu W."/>
            <person name="Zhang Y."/>
            <person name="Tian X."/>
            <person name="Jiao Y."/>
            <person name="Liang X."/>
            <person name="Jin J."/>
            <person name="Gao L."/>
            <person name="Zheng W."/>
            <person name="Hao B."/>
            <person name="Liu S."/>
            <person name="Wang W."/>
            <person name="Yuan L."/>
            <person name="Cao M."/>
            <person name="McDermott J."/>
            <person name="Samudrala R."/>
            <person name="Wang J."/>
            <person name="Wong G.K."/>
            <person name="Yang H."/>
        </authorList>
    </citation>
    <scope>NUCLEOTIDE SEQUENCE [LARGE SCALE GENOMIC DNA]</scope>
    <source>
        <strain evidence="3">cv. 93-11</strain>
    </source>
</reference>
<dbReference type="AlphaFoldDB" id="B8AGG6"/>
<accession>B8AGG6</accession>
<dbReference type="HOGENOM" id="CLU_085204_0_0_1"/>
<keyword evidence="3" id="KW-1185">Reference proteome</keyword>
<evidence type="ECO:0000256" key="1">
    <source>
        <dbReference type="SAM" id="MobiDB-lite"/>
    </source>
</evidence>
<dbReference type="OMA" id="ALELRWY"/>
<organism evidence="2 3">
    <name type="scientific">Oryza sativa subsp. indica</name>
    <name type="common">Rice</name>
    <dbReference type="NCBI Taxonomy" id="39946"/>
    <lineage>
        <taxon>Eukaryota</taxon>
        <taxon>Viridiplantae</taxon>
        <taxon>Streptophyta</taxon>
        <taxon>Embryophyta</taxon>
        <taxon>Tracheophyta</taxon>
        <taxon>Spermatophyta</taxon>
        <taxon>Magnoliopsida</taxon>
        <taxon>Liliopsida</taxon>
        <taxon>Poales</taxon>
        <taxon>Poaceae</taxon>
        <taxon>BOP clade</taxon>
        <taxon>Oryzoideae</taxon>
        <taxon>Oryzeae</taxon>
        <taxon>Oryzinae</taxon>
        <taxon>Oryza</taxon>
        <taxon>Oryza sativa</taxon>
    </lineage>
</organism>
<dbReference type="Gramene" id="BGIOSGA005849-TA">
    <property type="protein sequence ID" value="BGIOSGA005849-PA"/>
    <property type="gene ID" value="BGIOSGA005849"/>
</dbReference>
<name>B8AGG6_ORYSI</name>